<evidence type="ECO:0000256" key="1">
    <source>
        <dbReference type="ARBA" id="ARBA00022734"/>
    </source>
</evidence>
<keyword evidence="5" id="KW-1185">Reference proteome</keyword>
<protein>
    <recommendedName>
        <fullName evidence="2">Jacalin-type lectin domain-containing protein</fullName>
    </recommendedName>
</protein>
<keyword evidence="1" id="KW-0430">Lectin</keyword>
<dbReference type="CDD" id="cd09612">
    <property type="entry name" value="Jacalin"/>
    <property type="match status" value="1"/>
</dbReference>
<gene>
    <name evidence="4" type="primary">LOC104584250</name>
    <name evidence="3" type="ORF">BRADI_3g40855v3</name>
</gene>
<dbReference type="GO" id="GO:0030246">
    <property type="term" value="F:carbohydrate binding"/>
    <property type="evidence" value="ECO:0007669"/>
    <property type="project" value="UniProtKB-KW"/>
</dbReference>
<dbReference type="STRING" id="15368.A0A2K2D2E8"/>
<reference evidence="3 4" key="1">
    <citation type="journal article" date="2010" name="Nature">
        <title>Genome sequencing and analysis of the model grass Brachypodium distachyon.</title>
        <authorList>
            <consortium name="International Brachypodium Initiative"/>
        </authorList>
    </citation>
    <scope>NUCLEOTIDE SEQUENCE [LARGE SCALE GENOMIC DNA]</scope>
    <source>
        <strain evidence="3">Bd21</strain>
        <strain evidence="4">cv. Bd21</strain>
    </source>
</reference>
<dbReference type="InterPro" id="IPR036404">
    <property type="entry name" value="Jacalin-like_lectin_dom_sf"/>
</dbReference>
<evidence type="ECO:0000313" key="3">
    <source>
        <dbReference type="EMBL" id="PNT68464.1"/>
    </source>
</evidence>
<dbReference type="RefSeq" id="XP_024317368.1">
    <property type="nucleotide sequence ID" value="XM_024461600.1"/>
</dbReference>
<sequence length="182" mass="19382">MLLANQSCPYSYSLDLQEGSSSVVLRMGPCGGGGGEGGEARDMDTRGVERVVKVAVRHGEDTGIDAISVLYEREGGRHEWTDLWGGPGGSLAEICLRDPDEHFTSVTGHYGDLDGGLSVVRSLTFVSNRRSFGPFGKEEGVPFALPACGGRILGFHARSGTHLHAIGTYVRTMTTMHGGSFH</sequence>
<name>A0A2K2D2E8_BRADI</name>
<dbReference type="OrthoDB" id="1901752at2759"/>
<feature type="domain" description="Jacalin-type lectin" evidence="2">
    <location>
        <begin position="24"/>
        <end position="172"/>
    </location>
</feature>
<accession>A0A2K2D2E8</accession>
<dbReference type="GeneID" id="104584250"/>
<dbReference type="ExpressionAtlas" id="A0A2K2D2E8">
    <property type="expression patterns" value="baseline"/>
</dbReference>
<evidence type="ECO:0000313" key="4">
    <source>
        <dbReference type="EnsemblPlants" id="PNT68464"/>
    </source>
</evidence>
<dbReference type="AlphaFoldDB" id="A0A2K2D2E8"/>
<reference evidence="3" key="2">
    <citation type="submission" date="2017-06" db="EMBL/GenBank/DDBJ databases">
        <title>WGS assembly of Brachypodium distachyon.</title>
        <authorList>
            <consortium name="The International Brachypodium Initiative"/>
            <person name="Lucas S."/>
            <person name="Harmon-Smith M."/>
            <person name="Lail K."/>
            <person name="Tice H."/>
            <person name="Grimwood J."/>
            <person name="Bruce D."/>
            <person name="Barry K."/>
            <person name="Shu S."/>
            <person name="Lindquist E."/>
            <person name="Wang M."/>
            <person name="Pitluck S."/>
            <person name="Vogel J.P."/>
            <person name="Garvin D.F."/>
            <person name="Mockler T.C."/>
            <person name="Schmutz J."/>
            <person name="Rokhsar D."/>
            <person name="Bevan M.W."/>
        </authorList>
    </citation>
    <scope>NUCLEOTIDE SEQUENCE</scope>
    <source>
        <strain evidence="3">Bd21</strain>
    </source>
</reference>
<dbReference type="EnsemblPlants" id="PNT68464">
    <property type="protein sequence ID" value="PNT68464"/>
    <property type="gene ID" value="BRADI_3g40855v3"/>
</dbReference>
<dbReference type="PANTHER" id="PTHR46506">
    <property type="entry name" value="OS05G0143600 PROTEIN"/>
    <property type="match status" value="1"/>
</dbReference>
<dbReference type="InterPro" id="IPR033734">
    <property type="entry name" value="Jacalin-like_lectin_dom_plant"/>
</dbReference>
<reference evidence="4" key="3">
    <citation type="submission" date="2018-08" db="UniProtKB">
        <authorList>
            <consortium name="EnsemblPlants"/>
        </authorList>
    </citation>
    <scope>IDENTIFICATION</scope>
    <source>
        <strain evidence="4">cv. Bd21</strain>
    </source>
</reference>
<organism evidence="3">
    <name type="scientific">Brachypodium distachyon</name>
    <name type="common">Purple false brome</name>
    <name type="synonym">Trachynia distachya</name>
    <dbReference type="NCBI Taxonomy" id="15368"/>
    <lineage>
        <taxon>Eukaryota</taxon>
        <taxon>Viridiplantae</taxon>
        <taxon>Streptophyta</taxon>
        <taxon>Embryophyta</taxon>
        <taxon>Tracheophyta</taxon>
        <taxon>Spermatophyta</taxon>
        <taxon>Magnoliopsida</taxon>
        <taxon>Liliopsida</taxon>
        <taxon>Poales</taxon>
        <taxon>Poaceae</taxon>
        <taxon>BOP clade</taxon>
        <taxon>Pooideae</taxon>
        <taxon>Stipodae</taxon>
        <taxon>Brachypodieae</taxon>
        <taxon>Brachypodium</taxon>
    </lineage>
</organism>
<dbReference type="EMBL" id="CM000882">
    <property type="protein sequence ID" value="PNT68464.1"/>
    <property type="molecule type" value="Genomic_DNA"/>
</dbReference>
<dbReference type="SUPFAM" id="SSF51101">
    <property type="entry name" value="Mannose-binding lectins"/>
    <property type="match status" value="1"/>
</dbReference>
<dbReference type="Proteomes" id="UP000008810">
    <property type="component" value="Chromosome 3"/>
</dbReference>
<evidence type="ECO:0000259" key="2">
    <source>
        <dbReference type="PROSITE" id="PS51752"/>
    </source>
</evidence>
<dbReference type="SMART" id="SM00915">
    <property type="entry name" value="Jacalin"/>
    <property type="match status" value="1"/>
</dbReference>
<dbReference type="Pfam" id="PF01419">
    <property type="entry name" value="Jacalin"/>
    <property type="match status" value="1"/>
</dbReference>
<dbReference type="Gene3D" id="2.100.10.30">
    <property type="entry name" value="Jacalin-like lectin domain"/>
    <property type="match status" value="1"/>
</dbReference>
<evidence type="ECO:0000313" key="5">
    <source>
        <dbReference type="Proteomes" id="UP000008810"/>
    </source>
</evidence>
<dbReference type="InterPro" id="IPR001229">
    <property type="entry name" value="Jacalin-like_lectin_dom"/>
</dbReference>
<proteinExistence type="predicted"/>
<dbReference type="PROSITE" id="PS51752">
    <property type="entry name" value="JACALIN_LECTIN"/>
    <property type="match status" value="1"/>
</dbReference>
<dbReference type="Gramene" id="PNT68464">
    <property type="protein sequence ID" value="PNT68464"/>
    <property type="gene ID" value="BRADI_3g40855v3"/>
</dbReference>